<dbReference type="InterPro" id="IPR000620">
    <property type="entry name" value="EamA_dom"/>
</dbReference>
<evidence type="ECO:0000313" key="11">
    <source>
        <dbReference type="Proteomes" id="UP000297396"/>
    </source>
</evidence>
<evidence type="ECO:0000256" key="1">
    <source>
        <dbReference type="ARBA" id="ARBA00004651"/>
    </source>
</evidence>
<evidence type="ECO:0000256" key="2">
    <source>
        <dbReference type="ARBA" id="ARBA00007362"/>
    </source>
</evidence>
<name>A0A4Y9K0L4_9PAST</name>
<feature type="transmembrane region" description="Helical" evidence="8">
    <location>
        <begin position="72"/>
        <end position="90"/>
    </location>
</feature>
<dbReference type="OrthoDB" id="3250831at2"/>
<gene>
    <name evidence="10" type="primary">rarD</name>
    <name evidence="10" type="ORF">E4T80_06655</name>
</gene>
<evidence type="ECO:0000313" key="10">
    <source>
        <dbReference type="EMBL" id="TFV10236.1"/>
    </source>
</evidence>
<accession>A0A4Y9K0L4</accession>
<sequence>MLKGTLFSLSASFLFGGLYYLSTALSPLSGESIYGFRIWVTLPFLFIALVIFKQAGEFRRFLQKLRQSPRLILVLCITSAITASQMWLFLWAPNNNAAIDVSIGYLLMPIAMVAVGRFIFQERLSPLKIAAILFAIIGVLLTLITAGTLSWATLMVLLGYPLYFSLRKYFAISHLSSFICEIVLMLPAASYFVWQTDMDAVLAKNPLIYEWLMLLGLVSGSALIAYVIASSLLPINVLGLLSYVEPASMLVVSFLIGEALDQNAYVLMLCLSIAIALLVFEGIFHHRKGQK</sequence>
<comment type="caution">
    <text evidence="10">The sequence shown here is derived from an EMBL/GenBank/DDBJ whole genome shotgun (WGS) entry which is preliminary data.</text>
</comment>
<keyword evidence="3" id="KW-0813">Transport</keyword>
<dbReference type="InterPro" id="IPR037185">
    <property type="entry name" value="EmrE-like"/>
</dbReference>
<keyword evidence="4" id="KW-1003">Cell membrane</keyword>
<feature type="transmembrane region" description="Helical" evidence="8">
    <location>
        <begin position="102"/>
        <end position="120"/>
    </location>
</feature>
<comment type="subcellular location">
    <subcellularLocation>
        <location evidence="1">Cell membrane</location>
        <topology evidence="1">Multi-pass membrane protein</topology>
    </subcellularLocation>
</comment>
<organism evidence="10 11">
    <name type="scientific">Muribacter muris</name>
    <dbReference type="NCBI Taxonomy" id="67855"/>
    <lineage>
        <taxon>Bacteria</taxon>
        <taxon>Pseudomonadati</taxon>
        <taxon>Pseudomonadota</taxon>
        <taxon>Gammaproteobacteria</taxon>
        <taxon>Pasteurellales</taxon>
        <taxon>Pasteurellaceae</taxon>
        <taxon>Muribacter</taxon>
    </lineage>
</organism>
<evidence type="ECO:0000256" key="5">
    <source>
        <dbReference type="ARBA" id="ARBA00022692"/>
    </source>
</evidence>
<dbReference type="EMBL" id="SPPA01000012">
    <property type="protein sequence ID" value="TFV10236.1"/>
    <property type="molecule type" value="Genomic_DNA"/>
</dbReference>
<feature type="transmembrane region" description="Helical" evidence="8">
    <location>
        <begin position="132"/>
        <end position="163"/>
    </location>
</feature>
<dbReference type="Proteomes" id="UP000297396">
    <property type="component" value="Unassembled WGS sequence"/>
</dbReference>
<feature type="domain" description="EamA" evidence="9">
    <location>
        <begin position="3"/>
        <end position="143"/>
    </location>
</feature>
<dbReference type="SUPFAM" id="SSF103481">
    <property type="entry name" value="Multidrug resistance efflux transporter EmrE"/>
    <property type="match status" value="1"/>
</dbReference>
<dbReference type="RefSeq" id="WP_135056401.1">
    <property type="nucleotide sequence ID" value="NZ_JADGLC010000012.1"/>
</dbReference>
<evidence type="ECO:0000256" key="4">
    <source>
        <dbReference type="ARBA" id="ARBA00022475"/>
    </source>
</evidence>
<evidence type="ECO:0000256" key="6">
    <source>
        <dbReference type="ARBA" id="ARBA00022989"/>
    </source>
</evidence>
<dbReference type="NCBIfam" id="TIGR00688">
    <property type="entry name" value="rarD"/>
    <property type="match status" value="1"/>
</dbReference>
<dbReference type="InterPro" id="IPR004626">
    <property type="entry name" value="RarD"/>
</dbReference>
<feature type="transmembrane region" description="Helical" evidence="8">
    <location>
        <begin position="169"/>
        <end position="194"/>
    </location>
</feature>
<evidence type="ECO:0000259" key="9">
    <source>
        <dbReference type="Pfam" id="PF00892"/>
    </source>
</evidence>
<comment type="similarity">
    <text evidence="2">Belongs to the EamA transporter family.</text>
</comment>
<keyword evidence="7 8" id="KW-0472">Membrane</keyword>
<feature type="transmembrane region" description="Helical" evidence="8">
    <location>
        <begin position="214"/>
        <end position="244"/>
    </location>
</feature>
<dbReference type="GO" id="GO:0005886">
    <property type="term" value="C:plasma membrane"/>
    <property type="evidence" value="ECO:0007669"/>
    <property type="project" value="UniProtKB-SubCell"/>
</dbReference>
<evidence type="ECO:0000256" key="8">
    <source>
        <dbReference type="SAM" id="Phobius"/>
    </source>
</evidence>
<dbReference type="AlphaFoldDB" id="A0A4Y9K0L4"/>
<feature type="transmembrane region" description="Helical" evidence="8">
    <location>
        <begin position="264"/>
        <end position="284"/>
    </location>
</feature>
<evidence type="ECO:0000256" key="3">
    <source>
        <dbReference type="ARBA" id="ARBA00022448"/>
    </source>
</evidence>
<feature type="transmembrane region" description="Helical" evidence="8">
    <location>
        <begin position="33"/>
        <end position="52"/>
    </location>
</feature>
<keyword evidence="5 8" id="KW-0812">Transmembrane</keyword>
<evidence type="ECO:0000256" key="7">
    <source>
        <dbReference type="ARBA" id="ARBA00023136"/>
    </source>
</evidence>
<protein>
    <submittedName>
        <fullName evidence="10">EamA family transporter RarD</fullName>
    </submittedName>
</protein>
<dbReference type="Pfam" id="PF00892">
    <property type="entry name" value="EamA"/>
    <property type="match status" value="1"/>
</dbReference>
<proteinExistence type="inferred from homology"/>
<reference evidence="10 11" key="1">
    <citation type="submission" date="2019-03" db="EMBL/GenBank/DDBJ databases">
        <title>Diversity of the mouse oral microbiome.</title>
        <authorList>
            <person name="Joseph S."/>
            <person name="Aduse-Opoku J."/>
            <person name="Curtis M."/>
            <person name="Wade W."/>
            <person name="Hashim A."/>
        </authorList>
    </citation>
    <scope>NUCLEOTIDE SEQUENCE [LARGE SCALE GENOMIC DNA]</scope>
    <source>
        <strain evidence="10 11">WT12</strain>
    </source>
</reference>
<keyword evidence="6 8" id="KW-1133">Transmembrane helix</keyword>